<gene>
    <name evidence="1" type="ORF">SAMN04488116_0452</name>
</gene>
<dbReference type="InterPro" id="IPR011008">
    <property type="entry name" value="Dimeric_a/b-barrel"/>
</dbReference>
<evidence type="ECO:0008006" key="3">
    <source>
        <dbReference type="Google" id="ProtNLM"/>
    </source>
</evidence>
<dbReference type="STRING" id="570519.SAMN04488116_0452"/>
<dbReference type="RefSeq" id="WP_073176274.1">
    <property type="nucleotide sequence ID" value="NZ_FQWL01000001.1"/>
</dbReference>
<dbReference type="AlphaFoldDB" id="A0A1M5I6Y6"/>
<dbReference type="Proteomes" id="UP000184532">
    <property type="component" value="Unassembled WGS sequence"/>
</dbReference>
<dbReference type="SUPFAM" id="SSF54909">
    <property type="entry name" value="Dimeric alpha+beta barrel"/>
    <property type="match status" value="1"/>
</dbReference>
<keyword evidence="2" id="KW-1185">Reference proteome</keyword>
<proteinExistence type="predicted"/>
<protein>
    <recommendedName>
        <fullName evidence="3">Antibiotic biosynthesis monooxygenase</fullName>
    </recommendedName>
</protein>
<evidence type="ECO:0000313" key="2">
    <source>
        <dbReference type="Proteomes" id="UP000184532"/>
    </source>
</evidence>
<organism evidence="1 2">
    <name type="scientific">Flagellimonas flava</name>
    <dbReference type="NCBI Taxonomy" id="570519"/>
    <lineage>
        <taxon>Bacteria</taxon>
        <taxon>Pseudomonadati</taxon>
        <taxon>Bacteroidota</taxon>
        <taxon>Flavobacteriia</taxon>
        <taxon>Flavobacteriales</taxon>
        <taxon>Flavobacteriaceae</taxon>
        <taxon>Flagellimonas</taxon>
    </lineage>
</organism>
<accession>A0A1M5I6Y6</accession>
<sequence length="108" mass="12649">MNNNQQVMEWAPFTIKEDVSETELLEVSKALQTDFLQNLKGFVRRELLIEADRKYIDVVYWKNMDAARRAMDEAKKSPACFAYFSLMEEADNQQPNQGVFHYQIASSY</sequence>
<dbReference type="OrthoDB" id="1163058at2"/>
<name>A0A1M5I6Y6_9FLAO</name>
<reference evidence="2" key="1">
    <citation type="submission" date="2016-11" db="EMBL/GenBank/DDBJ databases">
        <authorList>
            <person name="Varghese N."/>
            <person name="Submissions S."/>
        </authorList>
    </citation>
    <scope>NUCLEOTIDE SEQUENCE [LARGE SCALE GENOMIC DNA]</scope>
    <source>
        <strain evidence="2">DSM 22638</strain>
    </source>
</reference>
<dbReference type="Gene3D" id="3.30.70.100">
    <property type="match status" value="1"/>
</dbReference>
<evidence type="ECO:0000313" key="1">
    <source>
        <dbReference type="EMBL" id="SHG23533.1"/>
    </source>
</evidence>
<dbReference type="EMBL" id="FQWL01000001">
    <property type="protein sequence ID" value="SHG23533.1"/>
    <property type="molecule type" value="Genomic_DNA"/>
</dbReference>